<evidence type="ECO:0000256" key="1">
    <source>
        <dbReference type="SAM" id="MobiDB-lite"/>
    </source>
</evidence>
<sequence>MTDRPLQPLLHDLVSVVRAPTSALSDPAGQIRPAGVQGVFHADNRVLSRAELRVDGREPEPVAAAPDGPHAVRFVSLARWLGDPSPDPTVRIERLRRLTTRGLDEEIHLVSTATGPVRATVTLDLDCDLAPIETVKSGSPAPPASPPTSRPDGYRWAAHGTTVTATADPATGPGTGTDPAEPARPGSTARLAWPVDLPPGGRTVLRWRLLVDDPKAVVTAPPAGSTWSVPEVTADDRRLTRLVRRSMDDLTGLRLADATAPHEVFLAAGVPWFLTLFGRDSLWAARMLLPTGTALAGSTLRVLAARQGRRTDPHTGEAPGKILHELRRHEFTLPADRLSLPPAYYGTVDATLLWIVLLHEAWRWGLPEAEVSALLPHLQAALGWLADHADPDGDGFVEYLDTSGRGLSNQGWKDSGDAVRFRDGRLAAAPIALAEVQGYAYQAAMCGADLLDAFDRPDGQRWRDHAGALARRFRDRFWVDGRYGPQPALALDRDKRPVDSLTSNIGHLLGTGLLSAAESAQVAELLTTDAMAGGFGLRTMSAEDAGFSPLSYHCGSIWSHDTAIVLAGLAREGFHRAAATLAEGLLTAAEAFDYRLPELYGGDDRAALGRPVPYPAACRPQAWSAAAGVALLHAAVGLDPDVPAGRVGLRPLAGPVLGAVSAGGLRVAGAPVDVAVDRAGRVTLTGLPAGLRVEPTGAPWPTGARVAPAGTAWPVAPRGSVEQGVQADGEPGTLAH</sequence>
<gene>
    <name evidence="4" type="ORF">GSF22_31465</name>
</gene>
<dbReference type="InterPro" id="IPR012341">
    <property type="entry name" value="6hp_glycosidase-like_sf"/>
</dbReference>
<feature type="domain" description="Mannosylglycerate hydrolase MGH1-like glycoside hydrolase" evidence="3">
    <location>
        <begin position="361"/>
        <end position="591"/>
    </location>
</feature>
<organism evidence="4 5">
    <name type="scientific">Micromonospora echinofusca</name>
    <dbReference type="NCBI Taxonomy" id="47858"/>
    <lineage>
        <taxon>Bacteria</taxon>
        <taxon>Bacillati</taxon>
        <taxon>Actinomycetota</taxon>
        <taxon>Actinomycetes</taxon>
        <taxon>Micromonosporales</taxon>
        <taxon>Micromonosporaceae</taxon>
        <taxon>Micromonospora</taxon>
    </lineage>
</organism>
<keyword evidence="5" id="KW-1185">Reference proteome</keyword>
<evidence type="ECO:0000259" key="3">
    <source>
        <dbReference type="Pfam" id="PF22422"/>
    </source>
</evidence>
<name>A0ABS3W111_MICEH</name>
<reference evidence="4 5" key="1">
    <citation type="submission" date="2019-12" db="EMBL/GenBank/DDBJ databases">
        <title>Whole genome sequencing of endophytic Actinobacterium Micromonospora sp. MPMI6T.</title>
        <authorList>
            <person name="Evv R."/>
            <person name="Podile A.R."/>
        </authorList>
    </citation>
    <scope>NUCLEOTIDE SEQUENCE [LARGE SCALE GENOMIC DNA]</scope>
    <source>
        <strain evidence="4 5">MPMI6</strain>
    </source>
</reference>
<dbReference type="Pfam" id="PF14742">
    <property type="entry name" value="GDE_N_bis"/>
    <property type="match status" value="1"/>
</dbReference>
<accession>A0ABS3W111</accession>
<dbReference type="EMBL" id="WVUH01000493">
    <property type="protein sequence ID" value="MBO4210477.1"/>
    <property type="molecule type" value="Genomic_DNA"/>
</dbReference>
<feature type="domain" description="Putative glycogen debranching enzyme N-terminal" evidence="2">
    <location>
        <begin position="18"/>
        <end position="207"/>
    </location>
</feature>
<feature type="compositionally biased region" description="Low complexity" evidence="1">
    <location>
        <begin position="160"/>
        <end position="180"/>
    </location>
</feature>
<dbReference type="RefSeq" id="WP_208817564.1">
    <property type="nucleotide sequence ID" value="NZ_WVUH01000493.1"/>
</dbReference>
<dbReference type="SUPFAM" id="SSF48208">
    <property type="entry name" value="Six-hairpin glycosidases"/>
    <property type="match status" value="1"/>
</dbReference>
<dbReference type="Gene3D" id="1.50.10.10">
    <property type="match status" value="1"/>
</dbReference>
<evidence type="ECO:0000313" key="5">
    <source>
        <dbReference type="Proteomes" id="UP000823521"/>
    </source>
</evidence>
<feature type="region of interest" description="Disordered" evidence="1">
    <location>
        <begin position="134"/>
        <end position="190"/>
    </location>
</feature>
<dbReference type="Proteomes" id="UP000823521">
    <property type="component" value="Unassembled WGS sequence"/>
</dbReference>
<feature type="compositionally biased region" description="Pro residues" evidence="1">
    <location>
        <begin position="140"/>
        <end position="149"/>
    </location>
</feature>
<evidence type="ECO:0000259" key="2">
    <source>
        <dbReference type="Pfam" id="PF14742"/>
    </source>
</evidence>
<dbReference type="InterPro" id="IPR054491">
    <property type="entry name" value="MGH1-like_GH"/>
</dbReference>
<dbReference type="Pfam" id="PF22422">
    <property type="entry name" value="MGH1-like_GH"/>
    <property type="match status" value="1"/>
</dbReference>
<proteinExistence type="predicted"/>
<protein>
    <submittedName>
        <fullName evidence="4">Amylo-alpha-1,6-glucosidase</fullName>
    </submittedName>
</protein>
<dbReference type="InterPro" id="IPR032856">
    <property type="entry name" value="GDE_N_bis"/>
</dbReference>
<comment type="caution">
    <text evidence="4">The sequence shown here is derived from an EMBL/GenBank/DDBJ whole genome shotgun (WGS) entry which is preliminary data.</text>
</comment>
<dbReference type="InterPro" id="IPR008928">
    <property type="entry name" value="6-hairpin_glycosidase_sf"/>
</dbReference>
<evidence type="ECO:0000313" key="4">
    <source>
        <dbReference type="EMBL" id="MBO4210477.1"/>
    </source>
</evidence>